<dbReference type="EMBL" id="BQNB010009860">
    <property type="protein sequence ID" value="GJS69414.1"/>
    <property type="molecule type" value="Genomic_DNA"/>
</dbReference>
<proteinExistence type="predicted"/>
<comment type="caution">
    <text evidence="2">The sequence shown here is derived from an EMBL/GenBank/DDBJ whole genome shotgun (WGS) entry which is preliminary data.</text>
</comment>
<keyword evidence="3" id="KW-1185">Reference proteome</keyword>
<protein>
    <submittedName>
        <fullName evidence="2">Uncharacterized protein</fullName>
    </submittedName>
</protein>
<feature type="region of interest" description="Disordered" evidence="1">
    <location>
        <begin position="59"/>
        <end position="80"/>
    </location>
</feature>
<reference evidence="2" key="2">
    <citation type="submission" date="2022-01" db="EMBL/GenBank/DDBJ databases">
        <authorList>
            <person name="Yamashiro T."/>
            <person name="Shiraishi A."/>
            <person name="Satake H."/>
            <person name="Nakayama K."/>
        </authorList>
    </citation>
    <scope>NUCLEOTIDE SEQUENCE</scope>
</reference>
<organism evidence="2 3">
    <name type="scientific">Tanacetum coccineum</name>
    <dbReference type="NCBI Taxonomy" id="301880"/>
    <lineage>
        <taxon>Eukaryota</taxon>
        <taxon>Viridiplantae</taxon>
        <taxon>Streptophyta</taxon>
        <taxon>Embryophyta</taxon>
        <taxon>Tracheophyta</taxon>
        <taxon>Spermatophyta</taxon>
        <taxon>Magnoliopsida</taxon>
        <taxon>eudicotyledons</taxon>
        <taxon>Gunneridae</taxon>
        <taxon>Pentapetalae</taxon>
        <taxon>asterids</taxon>
        <taxon>campanulids</taxon>
        <taxon>Asterales</taxon>
        <taxon>Asteraceae</taxon>
        <taxon>Asteroideae</taxon>
        <taxon>Anthemideae</taxon>
        <taxon>Anthemidinae</taxon>
        <taxon>Tanacetum</taxon>
    </lineage>
</organism>
<accession>A0ABQ4XVH1</accession>
<gene>
    <name evidence="2" type="ORF">Tco_0702255</name>
</gene>
<reference evidence="2" key="1">
    <citation type="journal article" date="2022" name="Int. J. Mol. Sci.">
        <title>Draft Genome of Tanacetum Coccineum: Genomic Comparison of Closely Related Tanacetum-Family Plants.</title>
        <authorList>
            <person name="Yamashiro T."/>
            <person name="Shiraishi A."/>
            <person name="Nakayama K."/>
            <person name="Satake H."/>
        </authorList>
    </citation>
    <scope>NUCLEOTIDE SEQUENCE</scope>
</reference>
<evidence type="ECO:0000313" key="3">
    <source>
        <dbReference type="Proteomes" id="UP001151760"/>
    </source>
</evidence>
<feature type="compositionally biased region" description="Polar residues" evidence="1">
    <location>
        <begin position="59"/>
        <end position="73"/>
    </location>
</feature>
<evidence type="ECO:0000256" key="1">
    <source>
        <dbReference type="SAM" id="MobiDB-lite"/>
    </source>
</evidence>
<name>A0ABQ4XVH1_9ASTR</name>
<sequence length="316" mass="36174">MDSGLIVPSFLPSDDPIASLKKAMAFTSTSFASRYPPTNNQLRTSSNLRNQSSIKDGRVTVQSVQGRQTQGQYTKPKRPRNSTWFKEQAMLAEALELGVVLDEEQMAFLADNEDTLHLQVLSIWLRFPHMIQMFSQRNAKVMDFKNQIHSLQLQLNATVKSHKTLSTIVDVLKKESKAKEDKHPEEIIELEKKKKALDNVVYKIGQSTQTMHMLTKPQAFYDESHKTALGYQNLLYLTQTQRKVHALYYGRTIVKQHDALSVIDTEETLVLAEESRLKMHYKQNDPIAKEKKVNTAPIDYAALNKLSEQFVKHFVP</sequence>
<dbReference type="Proteomes" id="UP001151760">
    <property type="component" value="Unassembled WGS sequence"/>
</dbReference>
<evidence type="ECO:0000313" key="2">
    <source>
        <dbReference type="EMBL" id="GJS69414.1"/>
    </source>
</evidence>